<dbReference type="InterPro" id="IPR035994">
    <property type="entry name" value="Nucleoside_phosphorylase_sf"/>
</dbReference>
<comment type="caution">
    <text evidence="2">The sequence shown here is derived from an EMBL/GenBank/DDBJ whole genome shotgun (WGS) entry which is preliminary data.</text>
</comment>
<sequence>MSANIPTTHGRSQPSGTNKPVTGSQNTLLEPSEDGYSIGWICALKEEYAAAHTMLDFVFSGPGTSKKRDDNLYAFGKIYGHNVVITCLPDGEYGTNCAASVAKDMIRSFPALRFTLMVGIGKGAPTRENDVRLGDVVVSTPRGTLGGVVQLDFVRRLRIEGRAYDQRIGFLSPSPRVLRAAQQEVRRRYDDPGLPDRVAANIERMTRQDFKRPAQDRLYRADYEHEGGSNCDNCNPDKLEDWNQQPRLTNRVVGVHYGMIGSSNSLIERTEEREMCARDPDLKILCFETEAAGLMNTYPCLVIRGICDYSDSHKNDDWHKYAALSAAAYTRELLSAVRPEQADNQKVWTGIREDGKYVGYQ</sequence>
<feature type="region of interest" description="Disordered" evidence="1">
    <location>
        <begin position="1"/>
        <end position="30"/>
    </location>
</feature>
<feature type="compositionally biased region" description="Polar residues" evidence="1">
    <location>
        <begin position="1"/>
        <end position="29"/>
    </location>
</feature>
<accession>A0A7C8RGH9</accession>
<gene>
    <name evidence="2" type="ORF">TWF970_009810</name>
</gene>
<dbReference type="PANTHER" id="PTHR46082:SF11">
    <property type="entry name" value="AAA+ ATPASE DOMAIN-CONTAINING PROTEIN-RELATED"/>
    <property type="match status" value="1"/>
</dbReference>
<evidence type="ECO:0000256" key="1">
    <source>
        <dbReference type="SAM" id="MobiDB-lite"/>
    </source>
</evidence>
<dbReference type="PANTHER" id="PTHR46082">
    <property type="entry name" value="ATP/GTP-BINDING PROTEIN-RELATED"/>
    <property type="match status" value="1"/>
</dbReference>
<organism evidence="2 3">
    <name type="scientific">Orbilia oligospora</name>
    <name type="common">Nematode-trapping fungus</name>
    <name type="synonym">Arthrobotrys oligospora</name>
    <dbReference type="NCBI Taxonomy" id="2813651"/>
    <lineage>
        <taxon>Eukaryota</taxon>
        <taxon>Fungi</taxon>
        <taxon>Dikarya</taxon>
        <taxon>Ascomycota</taxon>
        <taxon>Pezizomycotina</taxon>
        <taxon>Orbiliomycetes</taxon>
        <taxon>Orbiliales</taxon>
        <taxon>Orbiliaceae</taxon>
        <taxon>Orbilia</taxon>
    </lineage>
</organism>
<evidence type="ECO:0000313" key="3">
    <source>
        <dbReference type="Proteomes" id="UP000474640"/>
    </source>
</evidence>
<dbReference type="AlphaFoldDB" id="A0A7C8RGH9"/>
<name>A0A7C8RGH9_ORBOL</name>
<evidence type="ECO:0008006" key="4">
    <source>
        <dbReference type="Google" id="ProtNLM"/>
    </source>
</evidence>
<reference evidence="2 3" key="1">
    <citation type="submission" date="2020-01" db="EMBL/GenBank/DDBJ databases">
        <authorList>
            <person name="Palmer J.M."/>
        </authorList>
    </citation>
    <scope>NUCLEOTIDE SEQUENCE [LARGE SCALE GENOMIC DNA]</scope>
    <source>
        <strain evidence="2 3">TWF970</strain>
    </source>
</reference>
<dbReference type="EMBL" id="JAABOJ010000006">
    <property type="protein sequence ID" value="KAF3286266.1"/>
    <property type="molecule type" value="Genomic_DNA"/>
</dbReference>
<dbReference type="InterPro" id="IPR053137">
    <property type="entry name" value="NLR-like"/>
</dbReference>
<dbReference type="GO" id="GO:0003824">
    <property type="term" value="F:catalytic activity"/>
    <property type="evidence" value="ECO:0007669"/>
    <property type="project" value="InterPro"/>
</dbReference>
<protein>
    <recommendedName>
        <fullName evidence="4">Nucleoside phosphorylase domain-containing protein</fullName>
    </recommendedName>
</protein>
<dbReference type="OrthoDB" id="1577640at2759"/>
<dbReference type="Proteomes" id="UP000474640">
    <property type="component" value="Unassembled WGS sequence"/>
</dbReference>
<proteinExistence type="predicted"/>
<dbReference type="Gene3D" id="3.40.50.1580">
    <property type="entry name" value="Nucleoside phosphorylase domain"/>
    <property type="match status" value="1"/>
</dbReference>
<dbReference type="GO" id="GO:0009116">
    <property type="term" value="P:nucleoside metabolic process"/>
    <property type="evidence" value="ECO:0007669"/>
    <property type="project" value="InterPro"/>
</dbReference>
<dbReference type="SUPFAM" id="SSF53167">
    <property type="entry name" value="Purine and uridine phosphorylases"/>
    <property type="match status" value="1"/>
</dbReference>
<evidence type="ECO:0000313" key="2">
    <source>
        <dbReference type="EMBL" id="KAF3286266.1"/>
    </source>
</evidence>